<dbReference type="Pfam" id="PF04149">
    <property type="entry name" value="DUF397"/>
    <property type="match status" value="1"/>
</dbReference>
<proteinExistence type="predicted"/>
<organism evidence="2 3">
    <name type="scientific">Actinomycetospora cinnamomea</name>
    <dbReference type="NCBI Taxonomy" id="663609"/>
    <lineage>
        <taxon>Bacteria</taxon>
        <taxon>Bacillati</taxon>
        <taxon>Actinomycetota</taxon>
        <taxon>Actinomycetes</taxon>
        <taxon>Pseudonocardiales</taxon>
        <taxon>Pseudonocardiaceae</taxon>
        <taxon>Actinomycetospora</taxon>
    </lineage>
</organism>
<reference evidence="2 3" key="1">
    <citation type="submission" date="2018-04" db="EMBL/GenBank/DDBJ databases">
        <title>Genomic Encyclopedia of Type Strains, Phase IV (KMG-IV): sequencing the most valuable type-strain genomes for metagenomic binning, comparative biology and taxonomic classification.</title>
        <authorList>
            <person name="Goeker M."/>
        </authorList>
    </citation>
    <scope>NUCLEOTIDE SEQUENCE [LARGE SCALE GENOMIC DNA]</scope>
    <source>
        <strain evidence="2 3">DSM 45771</strain>
    </source>
</reference>
<feature type="domain" description="DUF397" evidence="1">
    <location>
        <begin position="12"/>
        <end position="61"/>
    </location>
</feature>
<dbReference type="Proteomes" id="UP000245639">
    <property type="component" value="Unassembled WGS sequence"/>
</dbReference>
<evidence type="ECO:0000259" key="1">
    <source>
        <dbReference type="Pfam" id="PF04149"/>
    </source>
</evidence>
<accession>A0A2U1FB60</accession>
<protein>
    <submittedName>
        <fullName evidence="2">Uncharacterized protein DUF397</fullName>
    </submittedName>
</protein>
<dbReference type="InterPro" id="IPR007278">
    <property type="entry name" value="DUF397"/>
</dbReference>
<dbReference type="OrthoDB" id="4570646at2"/>
<name>A0A2U1FB60_9PSEU</name>
<sequence>MQPRRDALVVIRTSSFCSDGSCVGVAINPGAEVRVVDTKAEGGPALRFTPAEWAAFVAGVKAGEFDLPDS</sequence>
<dbReference type="AlphaFoldDB" id="A0A2U1FB60"/>
<evidence type="ECO:0000313" key="2">
    <source>
        <dbReference type="EMBL" id="PVZ09427.1"/>
    </source>
</evidence>
<comment type="caution">
    <text evidence="2">The sequence shown here is derived from an EMBL/GenBank/DDBJ whole genome shotgun (WGS) entry which is preliminary data.</text>
</comment>
<evidence type="ECO:0000313" key="3">
    <source>
        <dbReference type="Proteomes" id="UP000245639"/>
    </source>
</evidence>
<keyword evidence="3" id="KW-1185">Reference proteome</keyword>
<dbReference type="EMBL" id="QEKW01000006">
    <property type="protein sequence ID" value="PVZ09427.1"/>
    <property type="molecule type" value="Genomic_DNA"/>
</dbReference>
<gene>
    <name evidence="2" type="ORF">C8D89_10684</name>
</gene>